<dbReference type="OrthoDB" id="3776883at2759"/>
<dbReference type="GeneID" id="54588903"/>
<dbReference type="Proteomes" id="UP000800094">
    <property type="component" value="Unassembled WGS sequence"/>
</dbReference>
<feature type="region of interest" description="Disordered" evidence="1">
    <location>
        <begin position="254"/>
        <end position="315"/>
    </location>
</feature>
<organism evidence="2 3">
    <name type="scientific">Trematosphaeria pertusa</name>
    <dbReference type="NCBI Taxonomy" id="390896"/>
    <lineage>
        <taxon>Eukaryota</taxon>
        <taxon>Fungi</taxon>
        <taxon>Dikarya</taxon>
        <taxon>Ascomycota</taxon>
        <taxon>Pezizomycotina</taxon>
        <taxon>Dothideomycetes</taxon>
        <taxon>Pleosporomycetidae</taxon>
        <taxon>Pleosporales</taxon>
        <taxon>Massarineae</taxon>
        <taxon>Trematosphaeriaceae</taxon>
        <taxon>Trematosphaeria</taxon>
    </lineage>
</organism>
<sequence length="677" mass="75818">MALAALHNYLKANGTEHLLDILPKASSLQWVHHSGVSPRKSLVIGTRGGLDVYAFLAQKGDKRPELRFCTKSHGPSGPTALLLDEIVGVDLVAPFKYLAGPSTSEKRKIGIFIKYYFLAGGFVKGGGGGAPVHFCRRFEAGLRIVKERLDEEGVNLLEGKGAQEEGVEADSGETEAEEAQKEDEEPANLRGDRDKQEDGEEAVSGESEAEEAQGEDEELDDLTKRAADPPLTIELARERVKKMGAHLANLQKEFEKAQEDEERERGEGEEEDAGLADLVGVESRSGLSRKTSSPQPRRDSPSPESSSRSDSESDYTKLRDYLLEYRELYLLENIPTPEEMQFADQTLLPSSGPKKLFVGRHISSGDDIYAHIIKKKAQRHEIHFYRESGHTAPEKIPAHVLAKQQVWHPFNKTYDKNVDPIDRSDKIRLNLMVKWYFIAAGIANNSVLKEARDYPHRFRSALAYIARKMGPAAVKPPKEADESQEEEDEPQEEHMLTDDDDIDDSQILTTLDVSQIEMTLDEVATSEDTGNEQHGRMNGDTPQSEPVPEGEPQLEPTPEAEPQPEPTPESEPPPEPAPEAEPQPEPMPEAKLPRGKKRTAEDAEFESLAQIVTQDQQLTRQINAVDDELDILDIQRHALMEKRRKLDNERKGWRKKFKRKSLKIATELAQEESDMEE</sequence>
<feature type="compositionally biased region" description="Pro residues" evidence="1">
    <location>
        <begin position="559"/>
        <end position="587"/>
    </location>
</feature>
<evidence type="ECO:0000256" key="1">
    <source>
        <dbReference type="SAM" id="MobiDB-lite"/>
    </source>
</evidence>
<protein>
    <submittedName>
        <fullName evidence="2">Uncharacterized protein</fullName>
    </submittedName>
</protein>
<feature type="compositionally biased region" description="Acidic residues" evidence="1">
    <location>
        <begin position="258"/>
        <end position="274"/>
    </location>
</feature>
<evidence type="ECO:0000313" key="2">
    <source>
        <dbReference type="EMBL" id="KAF2249316.1"/>
    </source>
</evidence>
<evidence type="ECO:0000313" key="3">
    <source>
        <dbReference type="Proteomes" id="UP000800094"/>
    </source>
</evidence>
<dbReference type="RefSeq" id="XP_033684320.1">
    <property type="nucleotide sequence ID" value="XM_033835573.1"/>
</dbReference>
<feature type="compositionally biased region" description="Acidic residues" evidence="1">
    <location>
        <begin position="482"/>
        <end position="491"/>
    </location>
</feature>
<proteinExistence type="predicted"/>
<feature type="region of interest" description="Disordered" evidence="1">
    <location>
        <begin position="472"/>
        <end position="504"/>
    </location>
</feature>
<feature type="region of interest" description="Disordered" evidence="1">
    <location>
        <begin position="523"/>
        <end position="603"/>
    </location>
</feature>
<feature type="region of interest" description="Disordered" evidence="1">
    <location>
        <begin position="156"/>
        <end position="230"/>
    </location>
</feature>
<feature type="compositionally biased region" description="Acidic residues" evidence="1">
    <location>
        <begin position="197"/>
        <end position="220"/>
    </location>
</feature>
<accession>A0A6A6IFY7</accession>
<feature type="compositionally biased region" description="Acidic residues" evidence="1">
    <location>
        <begin position="165"/>
        <end position="186"/>
    </location>
</feature>
<keyword evidence="3" id="KW-1185">Reference proteome</keyword>
<gene>
    <name evidence="2" type="ORF">BU26DRAFT_605177</name>
</gene>
<reference evidence="2" key="1">
    <citation type="journal article" date="2020" name="Stud. Mycol.">
        <title>101 Dothideomycetes genomes: a test case for predicting lifestyles and emergence of pathogens.</title>
        <authorList>
            <person name="Haridas S."/>
            <person name="Albert R."/>
            <person name="Binder M."/>
            <person name="Bloem J."/>
            <person name="Labutti K."/>
            <person name="Salamov A."/>
            <person name="Andreopoulos B."/>
            <person name="Baker S."/>
            <person name="Barry K."/>
            <person name="Bills G."/>
            <person name="Bluhm B."/>
            <person name="Cannon C."/>
            <person name="Castanera R."/>
            <person name="Culley D."/>
            <person name="Daum C."/>
            <person name="Ezra D."/>
            <person name="Gonzalez J."/>
            <person name="Henrissat B."/>
            <person name="Kuo A."/>
            <person name="Liang C."/>
            <person name="Lipzen A."/>
            <person name="Lutzoni F."/>
            <person name="Magnuson J."/>
            <person name="Mondo S."/>
            <person name="Nolan M."/>
            <person name="Ohm R."/>
            <person name="Pangilinan J."/>
            <person name="Park H.-J."/>
            <person name="Ramirez L."/>
            <person name="Alfaro M."/>
            <person name="Sun H."/>
            <person name="Tritt A."/>
            <person name="Yoshinaga Y."/>
            <person name="Zwiers L.-H."/>
            <person name="Turgeon B."/>
            <person name="Goodwin S."/>
            <person name="Spatafora J."/>
            <person name="Crous P."/>
            <person name="Grigoriev I."/>
        </authorList>
    </citation>
    <scope>NUCLEOTIDE SEQUENCE</scope>
    <source>
        <strain evidence="2">CBS 122368</strain>
    </source>
</reference>
<feature type="compositionally biased region" description="Basic and acidic residues" evidence="1">
    <location>
        <begin position="296"/>
        <end position="315"/>
    </location>
</feature>
<name>A0A6A6IFY7_9PLEO</name>
<dbReference type="EMBL" id="ML987195">
    <property type="protein sequence ID" value="KAF2249316.1"/>
    <property type="molecule type" value="Genomic_DNA"/>
</dbReference>
<dbReference type="AlphaFoldDB" id="A0A6A6IFY7"/>